<proteinExistence type="predicted"/>
<sequence>MHMCLSPSFGTQSSGQK</sequence>
<accession>A0ABN9DJP2</accession>
<evidence type="ECO:0000313" key="1">
    <source>
        <dbReference type="EMBL" id="CAI9571366.1"/>
    </source>
</evidence>
<comment type="caution">
    <text evidence="1">The sequence shown here is derived from an EMBL/GenBank/DDBJ whole genome shotgun (WGS) entry which is preliminary data.</text>
</comment>
<gene>
    <name evidence="1" type="ORF">SPARVUS_LOCUS7232183</name>
</gene>
<name>A0ABN9DJP2_9NEOB</name>
<evidence type="ECO:0000313" key="2">
    <source>
        <dbReference type="Proteomes" id="UP001162483"/>
    </source>
</evidence>
<reference evidence="1" key="1">
    <citation type="submission" date="2023-05" db="EMBL/GenBank/DDBJ databases">
        <authorList>
            <person name="Stuckert A."/>
        </authorList>
    </citation>
    <scope>NUCLEOTIDE SEQUENCE</scope>
</reference>
<organism evidence="1 2">
    <name type="scientific">Staurois parvus</name>
    <dbReference type="NCBI Taxonomy" id="386267"/>
    <lineage>
        <taxon>Eukaryota</taxon>
        <taxon>Metazoa</taxon>
        <taxon>Chordata</taxon>
        <taxon>Craniata</taxon>
        <taxon>Vertebrata</taxon>
        <taxon>Euteleostomi</taxon>
        <taxon>Amphibia</taxon>
        <taxon>Batrachia</taxon>
        <taxon>Anura</taxon>
        <taxon>Neobatrachia</taxon>
        <taxon>Ranoidea</taxon>
        <taxon>Ranidae</taxon>
        <taxon>Staurois</taxon>
    </lineage>
</organism>
<dbReference type="EMBL" id="CATNWA010014397">
    <property type="protein sequence ID" value="CAI9571366.1"/>
    <property type="molecule type" value="Genomic_DNA"/>
</dbReference>
<protein>
    <submittedName>
        <fullName evidence="1">Uncharacterized protein</fullName>
    </submittedName>
</protein>
<dbReference type="Proteomes" id="UP001162483">
    <property type="component" value="Unassembled WGS sequence"/>
</dbReference>
<keyword evidence="2" id="KW-1185">Reference proteome</keyword>